<keyword evidence="3" id="KW-1185">Reference proteome</keyword>
<accession>A0A1M4T006</accession>
<evidence type="ECO:0000313" key="3">
    <source>
        <dbReference type="Proteomes" id="UP000184164"/>
    </source>
</evidence>
<reference evidence="2 3" key="1">
    <citation type="submission" date="2016-11" db="EMBL/GenBank/DDBJ databases">
        <authorList>
            <person name="Jaros S."/>
            <person name="Januszkiewicz K."/>
            <person name="Wedrychowicz H."/>
        </authorList>
    </citation>
    <scope>NUCLEOTIDE SEQUENCE [LARGE SCALE GENOMIC DNA]</scope>
    <source>
        <strain evidence="2 3">DSM 26910</strain>
    </source>
</reference>
<organism evidence="2 3">
    <name type="scientific">Mariniphaga anaerophila</name>
    <dbReference type="NCBI Taxonomy" id="1484053"/>
    <lineage>
        <taxon>Bacteria</taxon>
        <taxon>Pseudomonadati</taxon>
        <taxon>Bacteroidota</taxon>
        <taxon>Bacteroidia</taxon>
        <taxon>Marinilabiliales</taxon>
        <taxon>Prolixibacteraceae</taxon>
        <taxon>Mariniphaga</taxon>
    </lineage>
</organism>
<dbReference type="Proteomes" id="UP000184164">
    <property type="component" value="Unassembled WGS sequence"/>
</dbReference>
<feature type="region of interest" description="Disordered" evidence="1">
    <location>
        <begin position="108"/>
        <end position="145"/>
    </location>
</feature>
<evidence type="ECO:0000313" key="2">
    <source>
        <dbReference type="EMBL" id="SHE37789.1"/>
    </source>
</evidence>
<dbReference type="AlphaFoldDB" id="A0A1M4T006"/>
<dbReference type="EMBL" id="FQUM01000001">
    <property type="protein sequence ID" value="SHE37789.1"/>
    <property type="molecule type" value="Genomic_DNA"/>
</dbReference>
<name>A0A1M4T006_9BACT</name>
<sequence>MQNSNFIRYFLIIAFVFFLQGVIAQPQNEVLQTDVTIRIQKKTFGKLIDEIEQKAKVTFSYNNSTINSDSVISVLIFNGKLEDVLKSILPENTSFTLNSNNIILYRTPSNGQKKAKNKEQPKVLRDAKKEETAINESKKEKKDKPASIPIIQIEPYIFTGLEVPATLNQDTLLQINLAPAQKGLEGNEKRMSSSLRRKNKRTFQSGIFRNNTNYFSFPGRRIVEYSVAPFYQIINESAKYNHFGAGESSAEVKSIITGSEEMLLSSRAGITASVSINQLKFTTGLALQKSNESYNYSSLDTVSSELLFIPDTASFPRVGKNHYQYLSIPLLVGYSGQLTRTISIGGNIGIWGNFLNSRDGYYIDLSSEPPHQIKNLKDAPLNKFKMDVVADISLEYKIFRKTSISFSTSYMHPTGSVFNNEYPVSKSKSAFGYSFALIQKF</sequence>
<proteinExistence type="predicted"/>
<gene>
    <name evidence="2" type="ORF">SAMN05444274_101210</name>
</gene>
<protein>
    <submittedName>
        <fullName evidence="2">Uncharacterized protein</fullName>
    </submittedName>
</protein>
<feature type="compositionally biased region" description="Basic and acidic residues" evidence="1">
    <location>
        <begin position="117"/>
        <end position="145"/>
    </location>
</feature>
<evidence type="ECO:0000256" key="1">
    <source>
        <dbReference type="SAM" id="MobiDB-lite"/>
    </source>
</evidence>
<dbReference type="STRING" id="1484053.SAMN05444274_101210"/>